<feature type="compositionally biased region" description="Basic and acidic residues" evidence="1">
    <location>
        <begin position="82"/>
        <end position="97"/>
    </location>
</feature>
<evidence type="ECO:0000256" key="1">
    <source>
        <dbReference type="SAM" id="MobiDB-lite"/>
    </source>
</evidence>
<feature type="compositionally biased region" description="Polar residues" evidence="1">
    <location>
        <begin position="394"/>
        <end position="403"/>
    </location>
</feature>
<feature type="compositionally biased region" description="Low complexity" evidence="1">
    <location>
        <begin position="300"/>
        <end position="319"/>
    </location>
</feature>
<feature type="region of interest" description="Disordered" evidence="1">
    <location>
        <begin position="360"/>
        <end position="403"/>
    </location>
</feature>
<dbReference type="GeneID" id="103074304"/>
<proteinExistence type="predicted"/>
<reference evidence="3" key="1">
    <citation type="submission" date="2025-08" db="UniProtKB">
        <authorList>
            <consortium name="RefSeq"/>
        </authorList>
    </citation>
    <scope>IDENTIFICATION</scope>
</reference>
<sequence>MRMKSKDGVRSLALQDVCQKYRILTSIHQICGRLPIQITFYLARPAAAGPRASGAHSPGLSREGAALRVAPAAGSRDLPCSRARDPGRRRKGEESRAAPRGTLAQGAFQLRRLQPRPARSPEAPQPETGTPPPSQGPGALPDAGAPRTSGCEPPGHPTGLRSNDSPEPPNSYLRPPRGPAAVPRRLAAQLAGGSREPGAPGSPGPGSAGAGTRATGPGALARRPGPSGRVSSAPPERLGRPRRPLTHSFWAGRGAAQRTPAAASPPLPFPLSLRKQKEPAGLQGCPSPSEGKFRPPPACPRGAGRSWRPPAARPRPTAWKNTPEFPPTWGPGSRRVPAPSALLWGPRPFPAPPMPEGVSVCSGWGGEQGRRVLPPPGCRRRRELPGTAARPPQVSVQVTHAGR</sequence>
<feature type="compositionally biased region" description="Low complexity" evidence="1">
    <location>
        <begin position="179"/>
        <end position="199"/>
    </location>
</feature>
<evidence type="ECO:0000313" key="3">
    <source>
        <dbReference type="RefSeq" id="XP_007470980.1"/>
    </source>
</evidence>
<keyword evidence="2" id="KW-1185">Reference proteome</keyword>
<dbReference type="AlphaFoldDB" id="A0A340YHV1"/>
<dbReference type="RefSeq" id="XP_007470980.1">
    <property type="nucleotide sequence ID" value="XM_007470918.1"/>
</dbReference>
<name>A0A340YHV1_LIPVE</name>
<evidence type="ECO:0000313" key="2">
    <source>
        <dbReference type="Proteomes" id="UP000265300"/>
    </source>
</evidence>
<accession>A0A340YHV1</accession>
<organism evidence="2 3">
    <name type="scientific">Lipotes vexillifer</name>
    <name type="common">Yangtze river dolphin</name>
    <dbReference type="NCBI Taxonomy" id="118797"/>
    <lineage>
        <taxon>Eukaryota</taxon>
        <taxon>Metazoa</taxon>
        <taxon>Chordata</taxon>
        <taxon>Craniata</taxon>
        <taxon>Vertebrata</taxon>
        <taxon>Euteleostomi</taxon>
        <taxon>Mammalia</taxon>
        <taxon>Eutheria</taxon>
        <taxon>Laurasiatheria</taxon>
        <taxon>Artiodactyla</taxon>
        <taxon>Whippomorpha</taxon>
        <taxon>Cetacea</taxon>
        <taxon>Odontoceti</taxon>
        <taxon>Lipotidae</taxon>
        <taxon>Lipotes</taxon>
    </lineage>
</organism>
<feature type="region of interest" description="Disordered" evidence="1">
    <location>
        <begin position="68"/>
        <end position="340"/>
    </location>
</feature>
<gene>
    <name evidence="3" type="primary">LOC103074304</name>
</gene>
<feature type="compositionally biased region" description="Low complexity" evidence="1">
    <location>
        <begin position="210"/>
        <end position="229"/>
    </location>
</feature>
<dbReference type="KEGG" id="lve:103074304"/>
<dbReference type="Proteomes" id="UP000265300">
    <property type="component" value="Unplaced"/>
</dbReference>
<dbReference type="InParanoid" id="A0A340YHV1"/>
<protein>
    <submittedName>
        <fullName evidence="3">Basic proline-rich protein-like</fullName>
    </submittedName>
</protein>